<sequence length="602" mass="67658">MDEQEEPIQCDKLLGGCSKCAQLGVECVQRRWTFDEPSAKEYTVTNESLVEYVATLKKRVETLQRGGQSPPNKRRRSSAWLARPSFDGGRSEADPQEGADVSPNDSRASAAASIRDTLGDIGFLSRSAMAEPRDPKNYAAPGITLERMMTAALTLDGGDTSRAKPLDPRHVRLLAAHHQPLKPDRDITVPYIKAFVDNVCIRYPYLDESRTMELWEVVMARHEAATASREIEVGPSLAHACFHAYLGVAVGILLTPDAVTLSSLITRLHAAAIEQLPPILNLHDPLMTVQCLLALAIFSDFHPCGGSTWHLAGLAMTQCISSEFHKEPDREEFDEAVLRDRRNTFWSVYMLDRLISTALGRPFTIQDEDITLRPLGPPSNKAAQSPIDIYNSHLVSQARLVSNIRTRERKQPMFDYRNICFWREPRFAITTLAKSHPQISNHLEQLACRTLIQVIRPVSMPRDNRALLASDEPEIERDIAACCWQFIDRCYIRSTCEYVSLSSTDEYDIFYAAVVFIYLTRRNSTDLQLAHAQVADVIHKCSTLVTLRSQQFPILRVFQRALLLMSKSCNALADITGPSEDITKDLQDMIPENILAMIKIHI</sequence>
<gene>
    <name evidence="10" type="ORF">NPX13_g177</name>
</gene>
<keyword evidence="5" id="KW-0238">DNA-binding</keyword>
<organism evidence="10 11">
    <name type="scientific">Xylaria arbuscula</name>
    <dbReference type="NCBI Taxonomy" id="114810"/>
    <lineage>
        <taxon>Eukaryota</taxon>
        <taxon>Fungi</taxon>
        <taxon>Dikarya</taxon>
        <taxon>Ascomycota</taxon>
        <taxon>Pezizomycotina</taxon>
        <taxon>Sordariomycetes</taxon>
        <taxon>Xylariomycetidae</taxon>
        <taxon>Xylariales</taxon>
        <taxon>Xylariaceae</taxon>
        <taxon>Xylaria</taxon>
    </lineage>
</organism>
<dbReference type="CDD" id="cd12148">
    <property type="entry name" value="fungal_TF_MHR"/>
    <property type="match status" value="1"/>
</dbReference>
<dbReference type="InterPro" id="IPR007219">
    <property type="entry name" value="XnlR_reg_dom"/>
</dbReference>
<evidence type="ECO:0000256" key="3">
    <source>
        <dbReference type="ARBA" id="ARBA00022833"/>
    </source>
</evidence>
<evidence type="ECO:0000256" key="6">
    <source>
        <dbReference type="ARBA" id="ARBA00023163"/>
    </source>
</evidence>
<dbReference type="InterPro" id="IPR052202">
    <property type="entry name" value="Yeast_MetPath_Reg"/>
</dbReference>
<keyword evidence="6" id="KW-0804">Transcription</keyword>
<dbReference type="GO" id="GO:0045944">
    <property type="term" value="P:positive regulation of transcription by RNA polymerase II"/>
    <property type="evidence" value="ECO:0007669"/>
    <property type="project" value="TreeGrafter"/>
</dbReference>
<dbReference type="GO" id="GO:0006351">
    <property type="term" value="P:DNA-templated transcription"/>
    <property type="evidence" value="ECO:0007669"/>
    <property type="project" value="InterPro"/>
</dbReference>
<evidence type="ECO:0000256" key="1">
    <source>
        <dbReference type="ARBA" id="ARBA00004123"/>
    </source>
</evidence>
<evidence type="ECO:0000256" key="7">
    <source>
        <dbReference type="ARBA" id="ARBA00023242"/>
    </source>
</evidence>
<dbReference type="PANTHER" id="PTHR47782">
    <property type="entry name" value="ZN(II)2CYS6 TRANSCRIPTION FACTOR (EUROFUNG)-RELATED"/>
    <property type="match status" value="1"/>
</dbReference>
<dbReference type="GO" id="GO:0005634">
    <property type="term" value="C:nucleus"/>
    <property type="evidence" value="ECO:0007669"/>
    <property type="project" value="UniProtKB-SubCell"/>
</dbReference>
<feature type="domain" description="Xylanolytic transcriptional activator regulatory" evidence="9">
    <location>
        <begin position="308"/>
        <end position="380"/>
    </location>
</feature>
<keyword evidence="4" id="KW-0805">Transcription regulation</keyword>
<dbReference type="AlphaFoldDB" id="A0A9W8NNB8"/>
<reference evidence="10" key="1">
    <citation type="submission" date="2022-07" db="EMBL/GenBank/DDBJ databases">
        <title>Genome Sequence of Xylaria arbuscula.</title>
        <authorList>
            <person name="Buettner E."/>
        </authorList>
    </citation>
    <scope>NUCLEOTIDE SEQUENCE</scope>
    <source>
        <strain evidence="10">VT107</strain>
    </source>
</reference>
<dbReference type="Proteomes" id="UP001148614">
    <property type="component" value="Unassembled WGS sequence"/>
</dbReference>
<keyword evidence="7" id="KW-0539">Nucleus</keyword>
<keyword evidence="2" id="KW-0479">Metal-binding</keyword>
<dbReference type="GO" id="GO:0000981">
    <property type="term" value="F:DNA-binding transcription factor activity, RNA polymerase II-specific"/>
    <property type="evidence" value="ECO:0007669"/>
    <property type="project" value="TreeGrafter"/>
</dbReference>
<evidence type="ECO:0000256" key="5">
    <source>
        <dbReference type="ARBA" id="ARBA00023125"/>
    </source>
</evidence>
<evidence type="ECO:0000313" key="11">
    <source>
        <dbReference type="Proteomes" id="UP001148614"/>
    </source>
</evidence>
<evidence type="ECO:0000313" key="10">
    <source>
        <dbReference type="EMBL" id="KAJ3580383.1"/>
    </source>
</evidence>
<protein>
    <recommendedName>
        <fullName evidence="9">Xylanolytic transcriptional activator regulatory domain-containing protein</fullName>
    </recommendedName>
</protein>
<name>A0A9W8NNB8_9PEZI</name>
<dbReference type="SMART" id="SM00906">
    <property type="entry name" value="Fungal_trans"/>
    <property type="match status" value="1"/>
</dbReference>
<proteinExistence type="predicted"/>
<accession>A0A9W8NNB8</accession>
<evidence type="ECO:0000256" key="4">
    <source>
        <dbReference type="ARBA" id="ARBA00023015"/>
    </source>
</evidence>
<dbReference type="PANTHER" id="PTHR47782:SF14">
    <property type="entry name" value="ZN(II)2CYS6 TRANSCRIPTION FACTOR (EUROFUNG)"/>
    <property type="match status" value="1"/>
</dbReference>
<evidence type="ECO:0000256" key="8">
    <source>
        <dbReference type="SAM" id="MobiDB-lite"/>
    </source>
</evidence>
<comment type="caution">
    <text evidence="10">The sequence shown here is derived from an EMBL/GenBank/DDBJ whole genome shotgun (WGS) entry which is preliminary data.</text>
</comment>
<keyword evidence="3" id="KW-0862">Zinc</keyword>
<evidence type="ECO:0000256" key="2">
    <source>
        <dbReference type="ARBA" id="ARBA00022723"/>
    </source>
</evidence>
<comment type="subcellular location">
    <subcellularLocation>
        <location evidence="1">Nucleus</location>
    </subcellularLocation>
</comment>
<feature type="region of interest" description="Disordered" evidence="8">
    <location>
        <begin position="62"/>
        <end position="110"/>
    </location>
</feature>
<dbReference type="EMBL" id="JANPWZ010000011">
    <property type="protein sequence ID" value="KAJ3580383.1"/>
    <property type="molecule type" value="Genomic_DNA"/>
</dbReference>
<dbReference type="GO" id="GO:0008270">
    <property type="term" value="F:zinc ion binding"/>
    <property type="evidence" value="ECO:0007669"/>
    <property type="project" value="InterPro"/>
</dbReference>
<evidence type="ECO:0000259" key="9">
    <source>
        <dbReference type="SMART" id="SM00906"/>
    </source>
</evidence>
<dbReference type="Pfam" id="PF04082">
    <property type="entry name" value="Fungal_trans"/>
    <property type="match status" value="1"/>
</dbReference>
<keyword evidence="11" id="KW-1185">Reference proteome</keyword>
<dbReference type="GO" id="GO:0043565">
    <property type="term" value="F:sequence-specific DNA binding"/>
    <property type="evidence" value="ECO:0007669"/>
    <property type="project" value="TreeGrafter"/>
</dbReference>